<dbReference type="PANTHER" id="PTHR11548">
    <property type="entry name" value="THYMIDYLATE SYNTHASE 1"/>
    <property type="match status" value="1"/>
</dbReference>
<comment type="caution">
    <text evidence="5">The sequence shown here is derived from an EMBL/GenBank/DDBJ whole genome shotgun (WGS) entry which is preliminary data.</text>
</comment>
<dbReference type="SUPFAM" id="SSF55831">
    <property type="entry name" value="Thymidylate synthase/dCMP hydroxymethylase"/>
    <property type="match status" value="1"/>
</dbReference>
<dbReference type="InterPro" id="IPR045097">
    <property type="entry name" value="Thymidate_synth/dCMP_Mease"/>
</dbReference>
<dbReference type="Proteomes" id="UP000178759">
    <property type="component" value="Unassembled WGS sequence"/>
</dbReference>
<dbReference type="AlphaFoldDB" id="A0A1F6AHP9"/>
<dbReference type="InterPro" id="IPR023451">
    <property type="entry name" value="Thymidate_synth/dCMP_Mease_dom"/>
</dbReference>
<dbReference type="PANTHER" id="PTHR11548:SF1">
    <property type="entry name" value="THYMIDYLATE SYNTHASE 1"/>
    <property type="match status" value="1"/>
</dbReference>
<proteinExistence type="predicted"/>
<dbReference type="InterPro" id="IPR030688">
    <property type="entry name" value="MeTrfase_MtrA/MtxA"/>
</dbReference>
<evidence type="ECO:0000259" key="3">
    <source>
        <dbReference type="Pfam" id="PF00303"/>
    </source>
</evidence>
<dbReference type="GO" id="GO:0005829">
    <property type="term" value="C:cytosol"/>
    <property type="evidence" value="ECO:0007669"/>
    <property type="project" value="TreeGrafter"/>
</dbReference>
<dbReference type="InterPro" id="IPR036926">
    <property type="entry name" value="Thymidate_synth/dCMP_Mease_sf"/>
</dbReference>
<evidence type="ECO:0000259" key="4">
    <source>
        <dbReference type="Pfam" id="PF14251"/>
    </source>
</evidence>
<accession>A0A1F6AHP9</accession>
<feature type="domain" description="DUF4346" evidence="4">
    <location>
        <begin position="430"/>
        <end position="498"/>
    </location>
</feature>
<gene>
    <name evidence="5" type="ORF">A3A79_01090</name>
</gene>
<evidence type="ECO:0000313" key="5">
    <source>
        <dbReference type="EMBL" id="OGG23787.1"/>
    </source>
</evidence>
<evidence type="ECO:0000313" key="6">
    <source>
        <dbReference type="Proteomes" id="UP000178759"/>
    </source>
</evidence>
<dbReference type="Pfam" id="PF00303">
    <property type="entry name" value="Thymidylat_synt"/>
    <property type="match status" value="1"/>
</dbReference>
<feature type="domain" description="Thymidylate synthase/dCMP hydroxymethylase" evidence="3">
    <location>
        <begin position="255"/>
        <end position="386"/>
    </location>
</feature>
<keyword evidence="1" id="KW-0489">Methyltransferase</keyword>
<sequence>MDWPILYRHVLQVKDPNNPVGVAVMWTERQVVAKMLEATNYCAIGNLYSSAGISAMIRNIYANPHVRKIVLWGADLSRSGQALVNLMQNGVDNEFFIVGDEKKGQIEKEIGKDAIDQFRKSVEVINLRGKPVSELQKTVDILSKERVQPFTKPKVFPTSRPKPFTYPSEQIGFRIDGDTAAQTWLKILQNIMRYGRNKQTRYTQENELKELLNVMAVVYKENPEDPYLPHYFPFSKTELLQYYPQVLSAKQISGIAYTYGQRLRNHDNVDQIAKIIELIKNRPFSKKMVAFTAKVSEDWNQVNKGDTPCLTQVLFSIQDSKLFCTTHFRSQDMVHGWPRNVFSLLKLQKLVSDETDYTMGPFVMITHSAHIYSDDYELVEKILKDNYDKELGYTSRQMFEDDRRGNITIEIEQSNQVGRPTKYAEKSKIYEIVVKLYAPEGGLLLKEWRGKTAMELYIQMINIGDYLVLPSHLIYIGTELQRAEYYIKLGKAEKYNQDPAANKEL</sequence>
<evidence type="ECO:0000256" key="2">
    <source>
        <dbReference type="ARBA" id="ARBA00022679"/>
    </source>
</evidence>
<evidence type="ECO:0000256" key="1">
    <source>
        <dbReference type="ARBA" id="ARBA00022603"/>
    </source>
</evidence>
<dbReference type="Pfam" id="PF14251">
    <property type="entry name" value="PterinBD-DUF4346"/>
    <property type="match status" value="1"/>
</dbReference>
<keyword evidence="2" id="KW-0808">Transferase</keyword>
<name>A0A1F6AHP9_9BACT</name>
<dbReference type="GO" id="GO:0004799">
    <property type="term" value="F:thymidylate synthase activity"/>
    <property type="evidence" value="ECO:0007669"/>
    <property type="project" value="TreeGrafter"/>
</dbReference>
<dbReference type="EMBL" id="MFJV01000001">
    <property type="protein sequence ID" value="OGG23787.1"/>
    <property type="molecule type" value="Genomic_DNA"/>
</dbReference>
<dbReference type="GO" id="GO:0032259">
    <property type="term" value="P:methylation"/>
    <property type="evidence" value="ECO:0007669"/>
    <property type="project" value="UniProtKB-KW"/>
</dbReference>
<dbReference type="Gene3D" id="3.30.572.10">
    <property type="entry name" value="Thymidylate synthase/dCMP hydroxymethylase domain"/>
    <property type="match status" value="1"/>
</dbReference>
<organism evidence="5 6">
    <name type="scientific">Candidatus Gottesmanbacteria bacterium RIFCSPLOWO2_01_FULL_43_11b</name>
    <dbReference type="NCBI Taxonomy" id="1798392"/>
    <lineage>
        <taxon>Bacteria</taxon>
        <taxon>Candidatus Gottesmaniibacteriota</taxon>
    </lineage>
</organism>
<dbReference type="STRING" id="1798392.A3A79_01090"/>
<dbReference type="Pfam" id="PF04208">
    <property type="entry name" value="MtrA"/>
    <property type="match status" value="1"/>
</dbReference>
<dbReference type="GO" id="GO:0006231">
    <property type="term" value="P:dTMP biosynthetic process"/>
    <property type="evidence" value="ECO:0007669"/>
    <property type="project" value="TreeGrafter"/>
</dbReference>
<dbReference type="InterPro" id="IPR025595">
    <property type="entry name" value="PterinBD-DUF4346"/>
</dbReference>
<protein>
    <submittedName>
        <fullName evidence="5">Uncharacterized protein</fullName>
    </submittedName>
</protein>
<reference evidence="5 6" key="1">
    <citation type="journal article" date="2016" name="Nat. Commun.">
        <title>Thousands of microbial genomes shed light on interconnected biogeochemical processes in an aquifer system.</title>
        <authorList>
            <person name="Anantharaman K."/>
            <person name="Brown C.T."/>
            <person name="Hug L.A."/>
            <person name="Sharon I."/>
            <person name="Castelle C.J."/>
            <person name="Probst A.J."/>
            <person name="Thomas B.C."/>
            <person name="Singh A."/>
            <person name="Wilkins M.J."/>
            <person name="Karaoz U."/>
            <person name="Brodie E.L."/>
            <person name="Williams K.H."/>
            <person name="Hubbard S.S."/>
            <person name="Banfield J.F."/>
        </authorList>
    </citation>
    <scope>NUCLEOTIDE SEQUENCE [LARGE SCALE GENOMIC DNA]</scope>
</reference>